<evidence type="ECO:0000256" key="1">
    <source>
        <dbReference type="SAM" id="MobiDB-lite"/>
    </source>
</evidence>
<keyword evidence="3" id="KW-1185">Reference proteome</keyword>
<protein>
    <submittedName>
        <fullName evidence="2">Uncharacterized protein</fullName>
    </submittedName>
</protein>
<dbReference type="Proteomes" id="UP000076643">
    <property type="component" value="Unassembled WGS sequence"/>
</dbReference>
<evidence type="ECO:0000313" key="3">
    <source>
        <dbReference type="Proteomes" id="UP000076643"/>
    </source>
</evidence>
<reference evidence="2 3" key="1">
    <citation type="submission" date="2013-07" db="EMBL/GenBank/DDBJ databases">
        <title>Comparative Genomic and Metabolomic Analysis of Twelve Strains of Pseudoalteromonas luteoviolacea.</title>
        <authorList>
            <person name="Vynne N.G."/>
            <person name="Mansson M."/>
            <person name="Gram L."/>
        </authorList>
    </citation>
    <scope>NUCLEOTIDE SEQUENCE [LARGE SCALE GENOMIC DNA]</scope>
    <source>
        <strain evidence="2 3">DSM 6061</strain>
    </source>
</reference>
<dbReference type="EMBL" id="AUYB01000097">
    <property type="protein sequence ID" value="KZN39961.1"/>
    <property type="molecule type" value="Genomic_DNA"/>
</dbReference>
<evidence type="ECO:0000313" key="2">
    <source>
        <dbReference type="EMBL" id="KZN39961.1"/>
    </source>
</evidence>
<dbReference type="AlphaFoldDB" id="A0A166XB99"/>
<feature type="region of interest" description="Disordered" evidence="1">
    <location>
        <begin position="1"/>
        <end position="55"/>
    </location>
</feature>
<dbReference type="PATRIC" id="fig|1365250.3.peg.1805"/>
<name>A0A166XB99_9GAMM</name>
<proteinExistence type="predicted"/>
<sequence length="55" mass="6022">MKVLSKLSAQKTIHNSKQPYIPNREELSKVCGGSGTHKGKDPTEGEPDNATRFIP</sequence>
<dbReference type="RefSeq" id="WP_155730863.1">
    <property type="nucleotide sequence ID" value="NZ_AQHB01000038.1"/>
</dbReference>
<comment type="caution">
    <text evidence="2">The sequence shown here is derived from an EMBL/GenBank/DDBJ whole genome shotgun (WGS) entry which is preliminary data.</text>
</comment>
<feature type="compositionally biased region" description="Polar residues" evidence="1">
    <location>
        <begin position="7"/>
        <end position="18"/>
    </location>
</feature>
<gene>
    <name evidence="2" type="ORF">N475_12865</name>
</gene>
<organism evidence="2 3">
    <name type="scientific">Pseudoalteromonas luteoviolacea DSM 6061</name>
    <dbReference type="NCBI Taxonomy" id="1365250"/>
    <lineage>
        <taxon>Bacteria</taxon>
        <taxon>Pseudomonadati</taxon>
        <taxon>Pseudomonadota</taxon>
        <taxon>Gammaproteobacteria</taxon>
        <taxon>Alteromonadales</taxon>
        <taxon>Pseudoalteromonadaceae</taxon>
        <taxon>Pseudoalteromonas</taxon>
    </lineage>
</organism>
<accession>A0A166XB99</accession>